<dbReference type="InterPro" id="IPR013378">
    <property type="entry name" value="InlB-like_B-rpt"/>
</dbReference>
<accession>A0ABT7DMA6</accession>
<organism evidence="3 4">
    <name type="scientific">Gordonibacter faecis</name>
    <dbReference type="NCBI Taxonomy" id="3047475"/>
    <lineage>
        <taxon>Bacteria</taxon>
        <taxon>Bacillati</taxon>
        <taxon>Actinomycetota</taxon>
        <taxon>Coriobacteriia</taxon>
        <taxon>Eggerthellales</taxon>
        <taxon>Eggerthellaceae</taxon>
        <taxon>Gordonibacter</taxon>
    </lineage>
</organism>
<dbReference type="PANTHER" id="PTHR45661">
    <property type="entry name" value="SURFACE ANTIGEN"/>
    <property type="match status" value="1"/>
</dbReference>
<dbReference type="Gene3D" id="2.60.40.4270">
    <property type="entry name" value="Listeria-Bacteroides repeat domain"/>
    <property type="match status" value="5"/>
</dbReference>
<feature type="compositionally biased region" description="Polar residues" evidence="2">
    <location>
        <begin position="48"/>
        <end position="63"/>
    </location>
</feature>
<dbReference type="Gene3D" id="3.80.10.10">
    <property type="entry name" value="Ribonuclease Inhibitor"/>
    <property type="match status" value="10"/>
</dbReference>
<dbReference type="RefSeq" id="WP_283832008.1">
    <property type="nucleotide sequence ID" value="NZ_JASJEU010000013.1"/>
</dbReference>
<protein>
    <submittedName>
        <fullName evidence="3">Leucine-rich repeat protein</fullName>
    </submittedName>
</protein>
<dbReference type="InterPro" id="IPR026906">
    <property type="entry name" value="LRR_5"/>
</dbReference>
<evidence type="ECO:0000256" key="1">
    <source>
        <dbReference type="ARBA" id="ARBA00004196"/>
    </source>
</evidence>
<name>A0ABT7DMA6_9ACTN</name>
<dbReference type="Pfam" id="PF09479">
    <property type="entry name" value="Flg_new"/>
    <property type="match status" value="5"/>
</dbReference>
<dbReference type="PANTHER" id="PTHR45661:SF3">
    <property type="entry name" value="IG-LIKE DOMAIN-CONTAINING PROTEIN"/>
    <property type="match status" value="1"/>
</dbReference>
<dbReference type="SUPFAM" id="SSF52058">
    <property type="entry name" value="L domain-like"/>
    <property type="match status" value="3"/>
</dbReference>
<comment type="subcellular location">
    <subcellularLocation>
        <location evidence="1">Cell envelope</location>
    </subcellularLocation>
</comment>
<keyword evidence="4" id="KW-1185">Reference proteome</keyword>
<proteinExistence type="predicted"/>
<feature type="region of interest" description="Disordered" evidence="2">
    <location>
        <begin position="20"/>
        <end position="93"/>
    </location>
</feature>
<evidence type="ECO:0000313" key="3">
    <source>
        <dbReference type="EMBL" id="MDJ1650667.1"/>
    </source>
</evidence>
<dbReference type="Pfam" id="PF03382">
    <property type="entry name" value="DUF285"/>
    <property type="match status" value="2"/>
</dbReference>
<reference evidence="3 4" key="1">
    <citation type="submission" date="2023-05" db="EMBL/GenBank/DDBJ databases">
        <title>Gordonibacter KGMB12511T sp. nov., isolated from faeces of healthy Korean.</title>
        <authorList>
            <person name="Kim H.S."/>
            <person name="Kim J.-S."/>
            <person name="Suh M.K."/>
            <person name="Eom M.K."/>
            <person name="Do H.E."/>
            <person name="Lee J.-S."/>
        </authorList>
    </citation>
    <scope>NUCLEOTIDE SEQUENCE [LARGE SCALE GENOMIC DNA]</scope>
    <source>
        <strain evidence="3 4">KGMB12511</strain>
    </source>
</reference>
<feature type="compositionally biased region" description="Polar residues" evidence="2">
    <location>
        <begin position="76"/>
        <end position="90"/>
    </location>
</feature>
<comment type="caution">
    <text evidence="3">The sequence shown here is derived from an EMBL/GenBank/DDBJ whole genome shotgun (WGS) entry which is preliminary data.</text>
</comment>
<dbReference type="InterPro" id="IPR042229">
    <property type="entry name" value="Listeria/Bacterioides_rpt_sf"/>
</dbReference>
<sequence>MLWRPVLCLHSQAMLQHLKTSGGGGGLSEPIASETSDATSAEGAAESPNASDVSQFSQQVPLDQSSSNENQTENSPVQDAGSTGVSSQVAGTVPLPEGSADAVASIVADGLVFEIDTTVNTAKLVGSAVTPPKGDLSVPPSVTSGSTTYEVTSIAKEAFAKCAELTSISLPATLREVDPDAVAGCTSLKSITISAKNEAFASHDGMLFSKDYSRLLLIPEGKEGAATIPGQTTYVPAQAFSRCLSSSLTAGDGSAEFTTLNGMLFSKDLKTLVVCPPKVGNAVVLPTETETIGEYALAGCKDLTSITALGNVREIDPTAFADETKATAVVALPAGESKAVWEQAGFQHFAEPAEPGTTSRPEVNDSSEAAASGFVFTLLDDYTLSVTWEGTEDPAVNLEIPASAKINDVSYRVSTIAANAFANRGSLTSVKLPESVTSISEAAFARCANLATIQLPDTLREIGERAFEATALAEVWLPASIQSIASRAFASCESLTRIVALGTPEVVDDAIAGCANLSIYSPYNAEGTYPWNLGLIANNNHLLPYGLTLPEEPLHLEVGQSANLFEGDLHETPEPCEVSFSYAAKPLSVAPDGTVTAKAPGTSEVTVTLTLNNQELTRATRTVVVSASSEPVIPSGPEASEKQESVKTEELLNAQTEHTVQTPATEPSIALANELDPTTISLETGELVNESGMIQRAAMLATGESFEQEVASGHTLKFTVLSEAEGEMSGEVAVSKSANAALDPRGSLIVPATVENNGSKYQVTAIADNGFSTSFYLNSISFAAGSTLSSLGIGSFNNCRSLSQVALPDTVKSIGASAFTNCTSLTDIDVSSAVSIGKECFLTCTSLSSVALGAQVTSLAPYIFSNCRSLRTVYVYGTITSFEEGAFDLLPTQDVSVYVSNADSAASWSEAAGAAGYTFKTVEVLGERCSVTFDSQGGMPASFVQTVAKGVPIAEPSSPIKEEFSLSGWFTSEGIRWDFSQPIENNMTLYGQWVEEATDGTFLYRMRSDGKSLSIAAINPSSLTGHVVIPSEYELGGLVFPVEEVAQFALYRSQVSSLVIPKSIKEIGNQAVSDCPQLTSVTFEEGSSLRIIKTSAFSKSTLTAIDIPDTVETLEASVFHACPKLQSVKLPSRLTTIEPFLFCFCQNLSSVNIPRGITSVGGHAFQNCLLLESVDLPDAITTIRDYAFTANQSLKSINLSQVTSIGAYAFNDCRSLETVSLPATRVLGTKAFRLCAKLTSVDMPVVEHIGAEAFSTCGVLASINFPSSLQAVDASAFTDSNAIAFIRANSSLPNVGIATAFDDTVKAKAVVILPRVSTDGNATPYNEMKAAWENYGFLKISPMGGALPLASDDPNSPNTDENKAGWTLSDDGTLTIHSTETIANLGWAYTDGSSGVYEKYWGPVRAAVTRVSMEAVTGVEESMECWFQEMPNLVEAVGVRVFPGVTSVAGMFQLDSSLETIPVLSFPDSVTSVRGCFQRCSSLKEIPEGFTLPKNVEDCSYIFNSCSNLTDLPSGFSFPNSIEAMAGFFAEWVKLETVPTSFTFPSQVKRIDYLFQGCKSLSSLPEGFSLPSTAINADSVFYGCSSLVSLPDSLSLAGAPDLQSARNFLGNCTSLVSIPDDFKIPDRITDISYLFYNCVSLVALPDGFGIPAEVNTHGMFALYWTQGEQLPGNVRVPLYYAGSNTILVNEYNWASSNRTLVTPTNRPDGASVVTLNIKEANETGAGSFWTATYTDASSMLVEPPYVPTRPGMVFTLWYADPECTQRVDFSQPFGADVTIYGKLAPGTHEGELPCEASTGAAAWSISDDGTLFIRGAGIVDKSVRWTEVNDSMYSEYWGPYRSQIEKVSMTPALRARNLSGWFAFMDKLTNAVELHIPEGVTGMRRSFQGCSSLETLPEGWALPGTVVDTSCMFERCVNLTSLPRSFVLNRGVQTVQYMFWQCSSLASLPENFGFPESVTASASVFGGCLSLSVLPDGLTLPTAVWGANNPFYCDIDPGEPRIPTYYAGSDPGVLTFDWESQNRTLITDESDMGIMQQGVFKMQMEQPDGSFAWETRSTAWSNKQGILADPGAPVHPDGYAFTGWCTDEDCLTPFDFTQPLTERTTLYGKWVLAGGKNDLNRAGGELPCVDAAGQAVASTAWWRVTADGALFIEGEGEVANLAMTWDSSAATQTFWEPVRDQVKSIRMDKRIKAQDMSAWFCRMPLLVDLSGFAIPEGTRTVKDMFYRCASLAELPAGFRLPDSLESAHSLFLKCASLASVPASFTLPDVGNLKEVSKLFGDCVALTSLPVGFTIPTSVTFVDETFFGCTSLASLPEGFTIPASVTKMHKVFCNCPTLTVLPASFDFPQTVAEEATEPFWCAELTPTYFAGAADSTSNVLSYSKWDIQNRSIATNVPDGQVLVELMCPEAETGTYGLYAQQLAAAGATLTAPDAPNLDGFAFAGWYNEESCTTAFDFSQPLTGNVKLYAKYVGRSGLLPTTDGGENASWKLTDDGTLVISCEPGAIIKELWAPADEFRVNYWGPMRDEVTAAIMEPNVQAESMAKWFQAMVNLEDVSRVYVPSGTTSLRNTFSNCAKIVNLPEDFTIPSGAQIVDMHDTFIKCTSLTKLPDGLRIPDSVQYTDGMLFGCTSLTTLPAGFNLPASLINAENMFCLSGLTTLPAGFEIPQHAQNLAYMFANTPLTSLPASFRITGDVTSCSRMFSGCESLRFLPEGFSVPVNVSNAGGMFRGCRSLESLPEGFAIEGANTDVAQMFMNCPKLCSLPASFKLLALKNGEAAGLETMFGMATDFPGFSSETLTTWYAGATEDVLGADYWLTTYNRTLVTANDPLPANTYKVTFKLADSVGAVPVEWMKVLVTTGEDGSAHVVDPGVPQRFGYIFSGWKTADGTAFDFSSAITQDMELIGEYVLSVDIDVPLAAKVEVDSSGNVTPAVFKMRSNTPVALSIASVSSEAASGAEKLFPNAAERAGVQVRVKVGQDEALLAFDESKGPLSNLPAATVSSPTLVDAEIGLNRNGAQLDFQPGEDITSFAKLIWTIVPEL</sequence>
<gene>
    <name evidence="3" type="ORF">QNJ86_07625</name>
</gene>
<dbReference type="InterPro" id="IPR005046">
    <property type="entry name" value="DUF285"/>
</dbReference>
<dbReference type="InterPro" id="IPR032675">
    <property type="entry name" value="LRR_dom_sf"/>
</dbReference>
<dbReference type="InterPro" id="IPR053139">
    <property type="entry name" value="Surface_bspA-like"/>
</dbReference>
<dbReference type="Proteomes" id="UP001232750">
    <property type="component" value="Unassembled WGS sequence"/>
</dbReference>
<feature type="compositionally biased region" description="Low complexity" evidence="2">
    <location>
        <begin position="64"/>
        <end position="75"/>
    </location>
</feature>
<dbReference type="EMBL" id="JASJEU010000013">
    <property type="protein sequence ID" value="MDJ1650667.1"/>
    <property type="molecule type" value="Genomic_DNA"/>
</dbReference>
<evidence type="ECO:0000313" key="4">
    <source>
        <dbReference type="Proteomes" id="UP001232750"/>
    </source>
</evidence>
<dbReference type="Pfam" id="PF13306">
    <property type="entry name" value="LRR_5"/>
    <property type="match status" value="7"/>
</dbReference>
<evidence type="ECO:0000256" key="2">
    <source>
        <dbReference type="SAM" id="MobiDB-lite"/>
    </source>
</evidence>